<organism evidence="2 3">
    <name type="scientific">Mariniflexile aquimaris</name>
    <dbReference type="NCBI Taxonomy" id="881009"/>
    <lineage>
        <taxon>Bacteria</taxon>
        <taxon>Pseudomonadati</taxon>
        <taxon>Bacteroidota</taxon>
        <taxon>Flavobacteriia</taxon>
        <taxon>Flavobacteriales</taxon>
        <taxon>Flavobacteriaceae</taxon>
        <taxon>Mariniflexile</taxon>
    </lineage>
</organism>
<evidence type="ECO:0000313" key="3">
    <source>
        <dbReference type="Proteomes" id="UP001597011"/>
    </source>
</evidence>
<keyword evidence="3" id="KW-1185">Reference proteome</keyword>
<sequence>MYKLLSKLVISSVFLVIFACASKKVKIEDSLPQDTPSKLIFLNYTISKDDHGNKNIQFINKIVADRKLKNNTNQYLNKGSIGDLICRQLDKDSTEITSIIIKNPLSKHIEFLNDSLIFETKKVDLKSAPLSLRLQIHHNTKFIAINHIIDSLQNSKTLIITKLD</sequence>
<dbReference type="RefSeq" id="WP_379938353.1">
    <property type="nucleotide sequence ID" value="NZ_JBHTIB010000002.1"/>
</dbReference>
<evidence type="ECO:0000256" key="1">
    <source>
        <dbReference type="SAM" id="SignalP"/>
    </source>
</evidence>
<proteinExistence type="predicted"/>
<feature type="signal peptide" evidence="1">
    <location>
        <begin position="1"/>
        <end position="21"/>
    </location>
</feature>
<reference evidence="3" key="1">
    <citation type="journal article" date="2019" name="Int. J. Syst. Evol. Microbiol.">
        <title>The Global Catalogue of Microorganisms (GCM) 10K type strain sequencing project: providing services to taxonomists for standard genome sequencing and annotation.</title>
        <authorList>
            <consortium name="The Broad Institute Genomics Platform"/>
            <consortium name="The Broad Institute Genome Sequencing Center for Infectious Disease"/>
            <person name="Wu L."/>
            <person name="Ma J."/>
        </authorList>
    </citation>
    <scope>NUCLEOTIDE SEQUENCE [LARGE SCALE GENOMIC DNA]</scope>
    <source>
        <strain evidence="3">CCUG 60529</strain>
    </source>
</reference>
<gene>
    <name evidence="2" type="ORF">ACFQ0I_00400</name>
</gene>
<evidence type="ECO:0008006" key="4">
    <source>
        <dbReference type="Google" id="ProtNLM"/>
    </source>
</evidence>
<evidence type="ECO:0000313" key="2">
    <source>
        <dbReference type="EMBL" id="MFD0834206.1"/>
    </source>
</evidence>
<dbReference type="Proteomes" id="UP001597011">
    <property type="component" value="Unassembled WGS sequence"/>
</dbReference>
<keyword evidence="1" id="KW-0732">Signal</keyword>
<feature type="chain" id="PRO_5045221595" description="Lipoprotein" evidence="1">
    <location>
        <begin position="22"/>
        <end position="164"/>
    </location>
</feature>
<name>A0ABW3BMA6_9FLAO</name>
<accession>A0ABW3BMA6</accession>
<comment type="caution">
    <text evidence="2">The sequence shown here is derived from an EMBL/GenBank/DDBJ whole genome shotgun (WGS) entry which is preliminary data.</text>
</comment>
<protein>
    <recommendedName>
        <fullName evidence="4">Lipoprotein</fullName>
    </recommendedName>
</protein>
<dbReference type="EMBL" id="JBHTIB010000002">
    <property type="protein sequence ID" value="MFD0834206.1"/>
    <property type="molecule type" value="Genomic_DNA"/>
</dbReference>
<dbReference type="PROSITE" id="PS51257">
    <property type="entry name" value="PROKAR_LIPOPROTEIN"/>
    <property type="match status" value="1"/>
</dbReference>